<evidence type="ECO:0000313" key="1">
    <source>
        <dbReference type="Proteomes" id="UP000095287"/>
    </source>
</evidence>
<protein>
    <submittedName>
        <fullName evidence="2">Integrase</fullName>
    </submittedName>
</protein>
<keyword evidence="1" id="KW-1185">Reference proteome</keyword>
<evidence type="ECO:0000313" key="2">
    <source>
        <dbReference type="WBParaSite" id="L893_g23302.t1"/>
    </source>
</evidence>
<dbReference type="Proteomes" id="UP000095287">
    <property type="component" value="Unplaced"/>
</dbReference>
<sequence>MPNIPAMFAALPLGQYVPLRTTSGAGKIPLESMSDKTVRNFERMYREWSVHHPIASYSIADLLC</sequence>
<proteinExistence type="predicted"/>
<organism evidence="1 2">
    <name type="scientific">Steinernema glaseri</name>
    <dbReference type="NCBI Taxonomy" id="37863"/>
    <lineage>
        <taxon>Eukaryota</taxon>
        <taxon>Metazoa</taxon>
        <taxon>Ecdysozoa</taxon>
        <taxon>Nematoda</taxon>
        <taxon>Chromadorea</taxon>
        <taxon>Rhabditida</taxon>
        <taxon>Tylenchina</taxon>
        <taxon>Panagrolaimomorpha</taxon>
        <taxon>Strongyloidoidea</taxon>
        <taxon>Steinernematidae</taxon>
        <taxon>Steinernema</taxon>
    </lineage>
</organism>
<reference evidence="2" key="1">
    <citation type="submission" date="2016-11" db="UniProtKB">
        <authorList>
            <consortium name="WormBaseParasite"/>
        </authorList>
    </citation>
    <scope>IDENTIFICATION</scope>
</reference>
<dbReference type="AlphaFoldDB" id="A0A1I7Z6G1"/>
<dbReference type="WBParaSite" id="L893_g23302.t1">
    <property type="protein sequence ID" value="L893_g23302.t1"/>
    <property type="gene ID" value="L893_g23302"/>
</dbReference>
<name>A0A1I7Z6G1_9BILA</name>
<accession>A0A1I7Z6G1</accession>